<dbReference type="AlphaFoldDB" id="A0A4Z1PR69"/>
<evidence type="ECO:0000313" key="3">
    <source>
        <dbReference type="EMBL" id="TID25392.1"/>
    </source>
</evidence>
<evidence type="ECO:0000256" key="1">
    <source>
        <dbReference type="ARBA" id="ARBA00004123"/>
    </source>
</evidence>
<organism evidence="3 4">
    <name type="scientific">Venturia nashicola</name>
    <dbReference type="NCBI Taxonomy" id="86259"/>
    <lineage>
        <taxon>Eukaryota</taxon>
        <taxon>Fungi</taxon>
        <taxon>Dikarya</taxon>
        <taxon>Ascomycota</taxon>
        <taxon>Pezizomycotina</taxon>
        <taxon>Dothideomycetes</taxon>
        <taxon>Pleosporomycetidae</taxon>
        <taxon>Venturiales</taxon>
        <taxon>Venturiaceae</taxon>
        <taxon>Venturia</taxon>
    </lineage>
</organism>
<dbReference type="Proteomes" id="UP000298493">
    <property type="component" value="Unassembled WGS sequence"/>
</dbReference>
<comment type="caution">
    <text evidence="3">The sequence shown here is derived from an EMBL/GenBank/DDBJ whole genome shotgun (WGS) entry which is preliminary data.</text>
</comment>
<dbReference type="PANTHER" id="PTHR37534">
    <property type="entry name" value="TRANSCRIPTIONAL ACTIVATOR PROTEIN UGA3"/>
    <property type="match status" value="1"/>
</dbReference>
<sequence>MPLVWQGLVKTTSSPYPSGLRQHQKRSSCSTAEFKFVQGRPKKKRKPKSSISHHISRHQSYFAVSTSPSAEVVQEQTQIEHVPVDSGSIPVLLSANQLPDEAVTGSAPGPWDFPATFIDTSNSSWVEHQPQLDTSPYLGLEESAITLPASHDIITLDGMEEVERYNSLQSAMPPMVLYQDLAQKYHHILEMYNNEFCAMPLTYDYHANPFRVRLDRIQDSPSLLHAAMALSSQHIAKIDRSPNMATEIYAHQSTAIKLFGEALSNPKSEPVLDTLLLLIIFEISQSAHGMWSVHLNGARILLEQLSASDTMQTNLRMRGLVAMLVWWDVTTALISRREPILPLTYLDTLIQFPESEDWSFLVLVGCPVDFLMAMARLSKLAAIYEKMTRMEYTIFNDLPVQLIIGEVQMFINVDEVTFANLDNLEDEPGSRQNRFHCIEAWRHAVLLFAARAFSKQQDEYGLRKITYLARLVLDHVRCIPQDEFLQKQLLLPVFLAGSEVESQVDRAFVRQYCQHWNETSRFEHFGSAAQLLEDVWRDWHVSIRDVYWWGAKIQPQSAGRASSMVSEALFG</sequence>
<dbReference type="Pfam" id="PF11951">
    <property type="entry name" value="Fungal_trans_2"/>
    <property type="match status" value="1"/>
</dbReference>
<dbReference type="EMBL" id="SNSC02000004">
    <property type="protein sequence ID" value="TID25392.1"/>
    <property type="molecule type" value="Genomic_DNA"/>
</dbReference>
<dbReference type="InterPro" id="IPR021858">
    <property type="entry name" value="Fun_TF"/>
</dbReference>
<dbReference type="STRING" id="86259.A0A4Z1PR69"/>
<evidence type="ECO:0008006" key="5">
    <source>
        <dbReference type="Google" id="ProtNLM"/>
    </source>
</evidence>
<dbReference type="PANTHER" id="PTHR37534:SF46">
    <property type="entry name" value="ZN(II)2CYS6 TRANSCRIPTION FACTOR (EUROFUNG)"/>
    <property type="match status" value="1"/>
</dbReference>
<evidence type="ECO:0000256" key="2">
    <source>
        <dbReference type="ARBA" id="ARBA00023242"/>
    </source>
</evidence>
<name>A0A4Z1PR69_9PEZI</name>
<dbReference type="GO" id="GO:0005634">
    <property type="term" value="C:nucleus"/>
    <property type="evidence" value="ECO:0007669"/>
    <property type="project" value="UniProtKB-SubCell"/>
</dbReference>
<dbReference type="CDD" id="cd12148">
    <property type="entry name" value="fungal_TF_MHR"/>
    <property type="match status" value="1"/>
</dbReference>
<comment type="subcellular location">
    <subcellularLocation>
        <location evidence="1">Nucleus</location>
    </subcellularLocation>
</comment>
<keyword evidence="4" id="KW-1185">Reference proteome</keyword>
<reference evidence="3 4" key="1">
    <citation type="submission" date="2019-04" db="EMBL/GenBank/DDBJ databases">
        <title>High contiguity whole genome sequence and gene annotation resource for two Venturia nashicola isolates.</title>
        <authorList>
            <person name="Prokchorchik M."/>
            <person name="Won K."/>
            <person name="Lee Y."/>
            <person name="Choi E.D."/>
            <person name="Segonzac C."/>
            <person name="Sohn K.H."/>
        </authorList>
    </citation>
    <scope>NUCLEOTIDE SEQUENCE [LARGE SCALE GENOMIC DNA]</scope>
    <source>
        <strain evidence="3 4">PRI2</strain>
    </source>
</reference>
<keyword evidence="2" id="KW-0539">Nucleus</keyword>
<evidence type="ECO:0000313" key="4">
    <source>
        <dbReference type="Proteomes" id="UP000298493"/>
    </source>
</evidence>
<protein>
    <recommendedName>
        <fullName evidence="5">Fungal-specific transcription factor domain-containing protein</fullName>
    </recommendedName>
</protein>
<accession>A0A4Z1PR69</accession>
<proteinExistence type="predicted"/>
<gene>
    <name evidence="3" type="ORF">E6O75_ATG04597</name>
</gene>